<comment type="caution">
    <text evidence="2">The sequence shown here is derived from an EMBL/GenBank/DDBJ whole genome shotgun (WGS) entry which is preliminary data.</text>
</comment>
<dbReference type="InterPro" id="IPR011009">
    <property type="entry name" value="Kinase-like_dom_sf"/>
</dbReference>
<dbReference type="Pfam" id="PF01636">
    <property type="entry name" value="APH"/>
    <property type="match status" value="1"/>
</dbReference>
<gene>
    <name evidence="2" type="ORF">NYR02_04230</name>
</gene>
<name>A0A9X2WDF0_9GAMM</name>
<proteinExistence type="predicted"/>
<reference evidence="2" key="2">
    <citation type="submission" date="2022-08" db="EMBL/GenBank/DDBJ databases">
        <authorList>
            <person name="Dong C."/>
        </authorList>
    </citation>
    <scope>NUCLEOTIDE SEQUENCE</scope>
    <source>
        <strain evidence="2">59MF3M-4</strain>
    </source>
</reference>
<dbReference type="PANTHER" id="PTHR21310:SF15">
    <property type="entry name" value="AMINOGLYCOSIDE PHOSPHOTRANSFERASE DOMAIN-CONTAINING PROTEIN"/>
    <property type="match status" value="1"/>
</dbReference>
<dbReference type="Gene3D" id="3.90.1200.10">
    <property type="match status" value="1"/>
</dbReference>
<dbReference type="SUPFAM" id="SSF56112">
    <property type="entry name" value="Protein kinase-like (PK-like)"/>
    <property type="match status" value="1"/>
</dbReference>
<evidence type="ECO:0000313" key="2">
    <source>
        <dbReference type="EMBL" id="MCT7358229.1"/>
    </source>
</evidence>
<dbReference type="EMBL" id="JAOANI010000012">
    <property type="protein sequence ID" value="MCT7358229.1"/>
    <property type="molecule type" value="Genomic_DNA"/>
</dbReference>
<accession>A0A9X2WDF0</accession>
<evidence type="ECO:0000259" key="1">
    <source>
        <dbReference type="Pfam" id="PF01636"/>
    </source>
</evidence>
<sequence length="351" mass="40045">MDQRRDNLAQWAVAMIRQHSEFNVTAEMDMVSGDASFRRYFRLRCFNHSWIAVDAPADKEDNPRFVRIAQAWHKHDVAVPKVLAHDFDQGFMLLEDFGDQMLWPALHADGVSATAVQHLYQQAIDQLLHIQELPTTDLPVYDAALLDQEMALFRDWLCVQQLGMTLSSAEEQLLADTFALLKANALAQPVVAVHRDYHSRNLMLRADGSLGVIDFQDAVAGPVTYDLVSLLRDCYVRWPTSLVDELAAYYWEQARPQGIYLGEWNQFQRDFDFMGMQRHLKAAGIFARLNLRDGKSGYLADIPNTCKYLLDISGRYEECTAFHQWLADVFIPQLDTLPSAGADQRRDSSAE</sequence>
<dbReference type="Proteomes" id="UP001147830">
    <property type="component" value="Unassembled WGS sequence"/>
</dbReference>
<keyword evidence="3" id="KW-1185">Reference proteome</keyword>
<dbReference type="RefSeq" id="WP_260975149.1">
    <property type="nucleotide sequence ID" value="NZ_JAOANI010000012.1"/>
</dbReference>
<dbReference type="InterPro" id="IPR051678">
    <property type="entry name" value="AGP_Transferase"/>
</dbReference>
<protein>
    <submittedName>
        <fullName evidence="2">Phosphotransferase</fullName>
    </submittedName>
</protein>
<dbReference type="Gene3D" id="3.30.200.20">
    <property type="entry name" value="Phosphorylase Kinase, domain 1"/>
    <property type="match status" value="1"/>
</dbReference>
<dbReference type="AlphaFoldDB" id="A0A9X2WDF0"/>
<feature type="domain" description="Aminoglycoside phosphotransferase" evidence="1">
    <location>
        <begin position="31"/>
        <end position="253"/>
    </location>
</feature>
<organism evidence="2 3">
    <name type="scientific">Thalassolituus pacificus</name>
    <dbReference type="NCBI Taxonomy" id="2975440"/>
    <lineage>
        <taxon>Bacteria</taxon>
        <taxon>Pseudomonadati</taxon>
        <taxon>Pseudomonadota</taxon>
        <taxon>Gammaproteobacteria</taxon>
        <taxon>Oceanospirillales</taxon>
        <taxon>Oceanospirillaceae</taxon>
        <taxon>Thalassolituus</taxon>
    </lineage>
</organism>
<evidence type="ECO:0000313" key="3">
    <source>
        <dbReference type="Proteomes" id="UP001147830"/>
    </source>
</evidence>
<dbReference type="InterPro" id="IPR002575">
    <property type="entry name" value="Aminoglycoside_PTrfase"/>
</dbReference>
<dbReference type="PANTHER" id="PTHR21310">
    <property type="entry name" value="AMINOGLYCOSIDE PHOSPHOTRANSFERASE-RELATED-RELATED"/>
    <property type="match status" value="1"/>
</dbReference>
<reference evidence="2" key="1">
    <citation type="journal article" date="2022" name="Front. Microbiol.">
        <title>Genome-based taxonomic rearrangement of Oceanobacter-related bacteria including the description of Thalassolituus hydrocarbonoclasticus sp. nov. and Thalassolituus pacificus sp. nov. and emended description of the genus Thalassolituus.</title>
        <authorList>
            <person name="Dong C."/>
            <person name="Wei L."/>
            <person name="Wang J."/>
            <person name="Lai Q."/>
            <person name="Huang Z."/>
            <person name="Shao Z."/>
        </authorList>
    </citation>
    <scope>NUCLEOTIDE SEQUENCE</scope>
    <source>
        <strain evidence="2">59MF3M-4</strain>
    </source>
</reference>